<evidence type="ECO:0000313" key="2">
    <source>
        <dbReference type="EMBL" id="KAJ6257999.1"/>
    </source>
</evidence>
<keyword evidence="2" id="KW-0808">Transferase</keyword>
<dbReference type="AlphaFoldDB" id="A0AAD6IST5"/>
<comment type="caution">
    <text evidence="2">The sequence shown here is derived from an EMBL/GenBank/DDBJ whole genome shotgun (WGS) entry which is preliminary data.</text>
</comment>
<proteinExistence type="predicted"/>
<evidence type="ECO:0000256" key="1">
    <source>
        <dbReference type="SAM" id="MobiDB-lite"/>
    </source>
</evidence>
<feature type="region of interest" description="Disordered" evidence="1">
    <location>
        <begin position="79"/>
        <end position="109"/>
    </location>
</feature>
<name>A0AAD6IST5_DREDA</name>
<dbReference type="GO" id="GO:0016301">
    <property type="term" value="F:kinase activity"/>
    <property type="evidence" value="ECO:0007669"/>
    <property type="project" value="UniProtKB-KW"/>
</dbReference>
<organism evidence="2 3">
    <name type="scientific">Drechslerella dactyloides</name>
    <name type="common">Nematode-trapping fungus</name>
    <name type="synonym">Arthrobotrys dactyloides</name>
    <dbReference type="NCBI Taxonomy" id="74499"/>
    <lineage>
        <taxon>Eukaryota</taxon>
        <taxon>Fungi</taxon>
        <taxon>Dikarya</taxon>
        <taxon>Ascomycota</taxon>
        <taxon>Pezizomycotina</taxon>
        <taxon>Orbiliomycetes</taxon>
        <taxon>Orbiliales</taxon>
        <taxon>Orbiliaceae</taxon>
        <taxon>Drechslerella</taxon>
    </lineage>
</organism>
<evidence type="ECO:0000313" key="3">
    <source>
        <dbReference type="Proteomes" id="UP001221413"/>
    </source>
</evidence>
<sequence>MPPPQPPSQDSPSLTIENLVFATLTPANILAKLAFSDKYDTLTTSHQTGSADGALNRMSLTKPQQKYDSSVLQFKLKLERRTSQSNSSDMSLTEPDTGDDEELRESGMI</sequence>
<accession>A0AAD6IST5</accession>
<reference evidence="2" key="1">
    <citation type="submission" date="2023-01" db="EMBL/GenBank/DDBJ databases">
        <title>The chitinases involved in constricting ring structure development in the nematode-trapping fungus Drechslerella dactyloides.</title>
        <authorList>
            <person name="Wang R."/>
            <person name="Zhang L."/>
            <person name="Tang P."/>
            <person name="Li S."/>
            <person name="Liang L."/>
        </authorList>
    </citation>
    <scope>NUCLEOTIDE SEQUENCE</scope>
    <source>
        <strain evidence="2">YMF1.00031</strain>
    </source>
</reference>
<keyword evidence="3" id="KW-1185">Reference proteome</keyword>
<feature type="region of interest" description="Disordered" evidence="1">
    <location>
        <begin position="43"/>
        <end position="62"/>
    </location>
</feature>
<keyword evidence="2" id="KW-0418">Kinase</keyword>
<dbReference type="Proteomes" id="UP001221413">
    <property type="component" value="Unassembled WGS sequence"/>
</dbReference>
<protein>
    <submittedName>
        <fullName evidence="2">Camk family protein kinase</fullName>
    </submittedName>
</protein>
<gene>
    <name evidence="2" type="ORF">Dda_6911</name>
</gene>
<dbReference type="EMBL" id="JAQGDS010000009">
    <property type="protein sequence ID" value="KAJ6257999.1"/>
    <property type="molecule type" value="Genomic_DNA"/>
</dbReference>